<dbReference type="PANTHER" id="PTHR30521:SF0">
    <property type="entry name" value="DYP-TYPE PEROXIDASE FAMILY PROTEIN"/>
    <property type="match status" value="1"/>
</dbReference>
<feature type="domain" description="Dyp-type peroxidase C-terminal" evidence="7">
    <location>
        <begin position="127"/>
        <end position="282"/>
    </location>
</feature>
<evidence type="ECO:0000256" key="4">
    <source>
        <dbReference type="ARBA" id="ARBA00023002"/>
    </source>
</evidence>
<dbReference type="GO" id="GO:0020037">
    <property type="term" value="F:heme binding"/>
    <property type="evidence" value="ECO:0007669"/>
    <property type="project" value="InterPro"/>
</dbReference>
<dbReference type="PANTHER" id="PTHR30521">
    <property type="entry name" value="DEFERROCHELATASE/PEROXIDASE"/>
    <property type="match status" value="1"/>
</dbReference>
<evidence type="ECO:0000259" key="7">
    <source>
        <dbReference type="Pfam" id="PF20628"/>
    </source>
</evidence>
<dbReference type="STRING" id="42253.NITMOv2_0083"/>
<evidence type="ECO:0000256" key="2">
    <source>
        <dbReference type="ARBA" id="ARBA00022559"/>
    </source>
</evidence>
<sequence length="294" mass="32335">MSLIQKGILEPVPEQARYLFFTMAPGGDFTKALVNLRKFIDGKTTVVGIGNWLVAALNREVPGLRPFPAFSKTDINMSATPAALWCWVRGNDRGELFHQTHDIAGSVSPALHLFRVVDAFRYRSGFDLLGYEDGTENPEGTDAVNAAVASGLGLGLDGGSYVAVQQWVHDFSRFRGLDPSKQDDAIGRRRDDNSELPLASQSAHVKRTAQESFSPPAFIVRRSMPWIEDQQGGLMFVAFGRTFDPFEALLGRMAGAEDGITDALFTFTRPVSGDYFWCPPMESGRLDLRALGLQ</sequence>
<dbReference type="EMBL" id="CP011801">
    <property type="protein sequence ID" value="ALA61067.1"/>
    <property type="molecule type" value="Genomic_DNA"/>
</dbReference>
<dbReference type="KEGG" id="nmv:NITMOv2_0083"/>
<dbReference type="InterPro" id="IPR011008">
    <property type="entry name" value="Dimeric_a/b-barrel"/>
</dbReference>
<dbReference type="PROSITE" id="PS51404">
    <property type="entry name" value="DYP_PEROXIDASE"/>
    <property type="match status" value="1"/>
</dbReference>
<reference evidence="8 10" key="1">
    <citation type="journal article" date="2015" name="Proc. Natl. Acad. Sci. U.S.A.">
        <title>Expanded metabolic versatility of ubiquitous nitrite-oxidizing bacteria from the genus Nitrospira.</title>
        <authorList>
            <person name="Koch H."/>
            <person name="Lucker S."/>
            <person name="Albertsen M."/>
            <person name="Kitzinger K."/>
            <person name="Herbold C."/>
            <person name="Spieck E."/>
            <person name="Nielsen P.H."/>
            <person name="Wagner M."/>
            <person name="Daims H."/>
        </authorList>
    </citation>
    <scope>NUCLEOTIDE SEQUENCE [LARGE SCALE GENOMIC DNA]</scope>
    <source>
        <strain evidence="8 10">NSP M-1</strain>
    </source>
</reference>
<evidence type="ECO:0000313" key="8">
    <source>
        <dbReference type="EMBL" id="ALA56525.1"/>
    </source>
</evidence>
<keyword evidence="2 8" id="KW-0575">Peroxidase</keyword>
<keyword evidence="10" id="KW-1185">Reference proteome</keyword>
<dbReference type="EMBL" id="CP011801">
    <property type="protein sequence ID" value="ALA56525.1"/>
    <property type="molecule type" value="Genomic_DNA"/>
</dbReference>
<protein>
    <submittedName>
        <fullName evidence="8">Dyp-type peroxidase</fullName>
    </submittedName>
</protein>
<dbReference type="PATRIC" id="fig|42253.5.peg.4631"/>
<feature type="region of interest" description="Disordered" evidence="6">
    <location>
        <begin position="182"/>
        <end position="201"/>
    </location>
</feature>
<evidence type="ECO:0000256" key="3">
    <source>
        <dbReference type="ARBA" id="ARBA00022723"/>
    </source>
</evidence>
<dbReference type="Pfam" id="PF20628">
    <property type="entry name" value="Dyp_perox_C"/>
    <property type="match status" value="1"/>
</dbReference>
<evidence type="ECO:0000256" key="5">
    <source>
        <dbReference type="ARBA" id="ARBA00023004"/>
    </source>
</evidence>
<keyword evidence="5" id="KW-0408">Iron</keyword>
<comment type="cofactor">
    <cofactor evidence="1">
        <name>heme b</name>
        <dbReference type="ChEBI" id="CHEBI:60344"/>
    </cofactor>
</comment>
<dbReference type="RefSeq" id="WP_053378017.1">
    <property type="nucleotide sequence ID" value="NZ_CP011801.1"/>
</dbReference>
<dbReference type="Proteomes" id="UP000069205">
    <property type="component" value="Chromosome"/>
</dbReference>
<name>A0A0K2G6G9_NITMO</name>
<evidence type="ECO:0000313" key="9">
    <source>
        <dbReference type="EMBL" id="ALA61067.1"/>
    </source>
</evidence>
<dbReference type="OrthoDB" id="9781066at2"/>
<dbReference type="InterPro" id="IPR006314">
    <property type="entry name" value="Dyp_peroxidase"/>
</dbReference>
<dbReference type="GO" id="GO:0005829">
    <property type="term" value="C:cytosol"/>
    <property type="evidence" value="ECO:0007669"/>
    <property type="project" value="TreeGrafter"/>
</dbReference>
<dbReference type="AlphaFoldDB" id="A0A0K2G6G9"/>
<gene>
    <name evidence="8" type="ORF">NITMOv2_0083</name>
    <name evidence="9" type="ORF">NITMOv2_4697</name>
</gene>
<accession>A0A0K2G6G9</accession>
<dbReference type="InterPro" id="IPR048328">
    <property type="entry name" value="Dyp_perox_C"/>
</dbReference>
<organism evidence="8 10">
    <name type="scientific">Nitrospira moscoviensis</name>
    <dbReference type="NCBI Taxonomy" id="42253"/>
    <lineage>
        <taxon>Bacteria</taxon>
        <taxon>Pseudomonadati</taxon>
        <taxon>Nitrospirota</taxon>
        <taxon>Nitrospiria</taxon>
        <taxon>Nitrospirales</taxon>
        <taxon>Nitrospiraceae</taxon>
        <taxon>Nitrospira</taxon>
    </lineage>
</organism>
<keyword evidence="4" id="KW-0560">Oxidoreductase</keyword>
<evidence type="ECO:0000313" key="10">
    <source>
        <dbReference type="Proteomes" id="UP000069205"/>
    </source>
</evidence>
<evidence type="ECO:0000256" key="1">
    <source>
        <dbReference type="ARBA" id="ARBA00001970"/>
    </source>
</evidence>
<dbReference type="GO" id="GO:0046872">
    <property type="term" value="F:metal ion binding"/>
    <property type="evidence" value="ECO:0007669"/>
    <property type="project" value="UniProtKB-KW"/>
</dbReference>
<dbReference type="NCBIfam" id="TIGR01413">
    <property type="entry name" value="Dyp_perox_fam"/>
    <property type="match status" value="1"/>
</dbReference>
<dbReference type="SUPFAM" id="SSF54909">
    <property type="entry name" value="Dimeric alpha+beta barrel"/>
    <property type="match status" value="1"/>
</dbReference>
<dbReference type="KEGG" id="nmv:NITMOv2_4697"/>
<proteinExistence type="predicted"/>
<evidence type="ECO:0000256" key="6">
    <source>
        <dbReference type="SAM" id="MobiDB-lite"/>
    </source>
</evidence>
<dbReference type="GO" id="GO:0004601">
    <property type="term" value="F:peroxidase activity"/>
    <property type="evidence" value="ECO:0007669"/>
    <property type="project" value="UniProtKB-KW"/>
</dbReference>
<keyword evidence="3" id="KW-0479">Metal-binding</keyword>
<feature type="compositionally biased region" description="Basic and acidic residues" evidence="6">
    <location>
        <begin position="182"/>
        <end position="193"/>
    </location>
</feature>